<dbReference type="SUPFAM" id="SSF53448">
    <property type="entry name" value="Nucleotide-diphospho-sugar transferases"/>
    <property type="match status" value="1"/>
</dbReference>
<sequence length="361" mass="39199">MQAAWVAPKYPVPITETLSFICPILVRGNATVGDMNQVSGELTGISVVLPILNEERHLSETISAILAQNYVGDFEVILALGPSNDRTNEIAKAIAANDSRVILVDNPTGRTANGLNAAIAKARFPVISRIDGHAEISQSYLSQAHELLVKTKAVNVGGIMAAVGKTRFEKAVATAMRSPLGVGSSRFHTGGEAGPADTVYLGNFRKSELLAVGGYDERYTRAQDWELNFRLRKAGGIIWFDPSLVVTYRPRSTFRALAKQYFQYGTWRRAVSRNHKGSVNFRYLAPPTALVINMISIILGVSVTPIFLIPVSIYLASIILGSFIIGKSVLEKLLLPAILATMHMVWGAGYLFSPKGLIAEE</sequence>
<keyword evidence="1" id="KW-1133">Transmembrane helix</keyword>
<dbReference type="Gene3D" id="3.90.550.10">
    <property type="entry name" value="Spore Coat Polysaccharide Biosynthesis Protein SpsA, Chain A"/>
    <property type="match status" value="1"/>
</dbReference>
<dbReference type="InterPro" id="IPR029044">
    <property type="entry name" value="Nucleotide-diphossugar_trans"/>
</dbReference>
<dbReference type="PANTHER" id="PTHR43685:SF3">
    <property type="entry name" value="SLR2126 PROTEIN"/>
    <property type="match status" value="1"/>
</dbReference>
<feature type="transmembrane region" description="Helical" evidence="1">
    <location>
        <begin position="283"/>
        <end position="301"/>
    </location>
</feature>
<evidence type="ECO:0000313" key="3">
    <source>
        <dbReference type="EMBL" id="CAB4599106.1"/>
    </source>
</evidence>
<organism evidence="3">
    <name type="scientific">freshwater metagenome</name>
    <dbReference type="NCBI Taxonomy" id="449393"/>
    <lineage>
        <taxon>unclassified sequences</taxon>
        <taxon>metagenomes</taxon>
        <taxon>ecological metagenomes</taxon>
    </lineage>
</organism>
<feature type="domain" description="Glycosyltransferase 2-like" evidence="2">
    <location>
        <begin position="46"/>
        <end position="170"/>
    </location>
</feature>
<proteinExistence type="predicted"/>
<dbReference type="InterPro" id="IPR001173">
    <property type="entry name" value="Glyco_trans_2-like"/>
</dbReference>
<dbReference type="InterPro" id="IPR050834">
    <property type="entry name" value="Glycosyltransf_2"/>
</dbReference>
<gene>
    <name evidence="3" type="ORF">UFOPK1842_00027</name>
</gene>
<feature type="transmembrane region" description="Helical" evidence="1">
    <location>
        <begin position="333"/>
        <end position="352"/>
    </location>
</feature>
<dbReference type="PANTHER" id="PTHR43685">
    <property type="entry name" value="GLYCOSYLTRANSFERASE"/>
    <property type="match status" value="1"/>
</dbReference>
<dbReference type="EMBL" id="CAEZUQ010000002">
    <property type="protein sequence ID" value="CAB4599106.1"/>
    <property type="molecule type" value="Genomic_DNA"/>
</dbReference>
<keyword evidence="1" id="KW-0472">Membrane</keyword>
<evidence type="ECO:0000256" key="1">
    <source>
        <dbReference type="SAM" id="Phobius"/>
    </source>
</evidence>
<accession>A0A6J6GCV3</accession>
<keyword evidence="1" id="KW-0812">Transmembrane</keyword>
<reference evidence="3" key="1">
    <citation type="submission" date="2020-05" db="EMBL/GenBank/DDBJ databases">
        <authorList>
            <person name="Chiriac C."/>
            <person name="Salcher M."/>
            <person name="Ghai R."/>
            <person name="Kavagutti S V."/>
        </authorList>
    </citation>
    <scope>NUCLEOTIDE SEQUENCE</scope>
</reference>
<dbReference type="AlphaFoldDB" id="A0A6J6GCV3"/>
<evidence type="ECO:0000259" key="2">
    <source>
        <dbReference type="Pfam" id="PF00535"/>
    </source>
</evidence>
<protein>
    <submittedName>
        <fullName evidence="3">Unannotated protein</fullName>
    </submittedName>
</protein>
<dbReference type="Pfam" id="PF00535">
    <property type="entry name" value="Glycos_transf_2"/>
    <property type="match status" value="1"/>
</dbReference>
<feature type="transmembrane region" description="Helical" evidence="1">
    <location>
        <begin position="307"/>
        <end position="326"/>
    </location>
</feature>
<dbReference type="CDD" id="cd02525">
    <property type="entry name" value="Succinoglycan_BP_ExoA"/>
    <property type="match status" value="1"/>
</dbReference>
<name>A0A6J6GCV3_9ZZZZ</name>